<dbReference type="EMBL" id="CAJVPJ010004855">
    <property type="protein sequence ID" value="CAG8656218.1"/>
    <property type="molecule type" value="Genomic_DNA"/>
</dbReference>
<gene>
    <name evidence="1" type="ORF">POCULU_LOCUS10216</name>
</gene>
<protein>
    <submittedName>
        <fullName evidence="1">5095_t:CDS:1</fullName>
    </submittedName>
</protein>
<organism evidence="1 2">
    <name type="scientific">Paraglomus occultum</name>
    <dbReference type="NCBI Taxonomy" id="144539"/>
    <lineage>
        <taxon>Eukaryota</taxon>
        <taxon>Fungi</taxon>
        <taxon>Fungi incertae sedis</taxon>
        <taxon>Mucoromycota</taxon>
        <taxon>Glomeromycotina</taxon>
        <taxon>Glomeromycetes</taxon>
        <taxon>Paraglomerales</taxon>
        <taxon>Paraglomeraceae</taxon>
        <taxon>Paraglomus</taxon>
    </lineage>
</organism>
<dbReference type="Proteomes" id="UP000789572">
    <property type="component" value="Unassembled WGS sequence"/>
</dbReference>
<feature type="non-terminal residue" evidence="1">
    <location>
        <position position="1"/>
    </location>
</feature>
<evidence type="ECO:0000313" key="1">
    <source>
        <dbReference type="EMBL" id="CAG8656218.1"/>
    </source>
</evidence>
<evidence type="ECO:0000313" key="2">
    <source>
        <dbReference type="Proteomes" id="UP000789572"/>
    </source>
</evidence>
<accession>A0A9N9E0Q6</accession>
<sequence length="66" mass="7757">HGVTEEEAIQKYNTSKQDELGTRDIMGFVAVMEAVPQRVVGMHYDMRWEEYRIELSRGWSRIIAEL</sequence>
<proteinExistence type="predicted"/>
<name>A0A9N9E0Q6_9GLOM</name>
<keyword evidence="2" id="KW-1185">Reference proteome</keyword>
<reference evidence="1" key="1">
    <citation type="submission" date="2021-06" db="EMBL/GenBank/DDBJ databases">
        <authorList>
            <person name="Kallberg Y."/>
            <person name="Tangrot J."/>
            <person name="Rosling A."/>
        </authorList>
    </citation>
    <scope>NUCLEOTIDE SEQUENCE</scope>
    <source>
        <strain evidence="1">IA702</strain>
    </source>
</reference>
<feature type="non-terminal residue" evidence="1">
    <location>
        <position position="66"/>
    </location>
</feature>
<comment type="caution">
    <text evidence="1">The sequence shown here is derived from an EMBL/GenBank/DDBJ whole genome shotgun (WGS) entry which is preliminary data.</text>
</comment>
<dbReference type="AlphaFoldDB" id="A0A9N9E0Q6"/>